<sequence>MITMVLLNQIIVMFLLMGVGIVLYRKKLLSEQGAKDLGAILIKVIIPCVIIKSYFIKFSIEKLEELAISGGLSLLSLLIAMAVAGFIYKKNKKIENFASSFSNAGFIGIPLVQAAFGDSAVFYIASYIALLNLFQWTYGVFIITENRDAIKLKKIICNSVFISLIVGIGIFMLNIPIPETIKRTVGFIAGMNSPVAMIILGVYLSKIEIKSIFTNKDIYFCVLLRVIIIPVITLFIFYFLPIDNMLIIMIILIAACTPVGANIVIFAQQYDKDYLLSLKTVCLSTVISIITIPLFFMLVQIIY</sequence>
<dbReference type="GeneID" id="78454812"/>
<comment type="subcellular location">
    <subcellularLocation>
        <location evidence="1">Cell membrane</location>
        <topology evidence="1">Multi-pass membrane protein</topology>
    </subcellularLocation>
</comment>
<dbReference type="AlphaFoldDB" id="A0AAX2J7P7"/>
<feature type="transmembrane region" description="Helical" evidence="8">
    <location>
        <begin position="37"/>
        <end position="56"/>
    </location>
</feature>
<evidence type="ECO:0000256" key="2">
    <source>
        <dbReference type="ARBA" id="ARBA00010145"/>
    </source>
</evidence>
<evidence type="ECO:0000313" key="9">
    <source>
        <dbReference type="EMBL" id="SQI99682.1"/>
    </source>
</evidence>
<feature type="transmembrane region" description="Helical" evidence="8">
    <location>
        <begin position="185"/>
        <end position="205"/>
    </location>
</feature>
<keyword evidence="4" id="KW-1003">Cell membrane</keyword>
<protein>
    <submittedName>
        <fullName evidence="9">Auxin efflux carrier</fullName>
    </submittedName>
</protein>
<evidence type="ECO:0000256" key="6">
    <source>
        <dbReference type="ARBA" id="ARBA00022989"/>
    </source>
</evidence>
<dbReference type="GO" id="GO:0005886">
    <property type="term" value="C:plasma membrane"/>
    <property type="evidence" value="ECO:0007669"/>
    <property type="project" value="UniProtKB-SubCell"/>
</dbReference>
<evidence type="ECO:0000313" key="10">
    <source>
        <dbReference type="Proteomes" id="UP000249008"/>
    </source>
</evidence>
<keyword evidence="5 8" id="KW-0812">Transmembrane</keyword>
<gene>
    <name evidence="9" type="ORF">NCTC12112_00214</name>
</gene>
<feature type="transmembrane region" description="Helical" evidence="8">
    <location>
        <begin position="246"/>
        <end position="268"/>
    </location>
</feature>
<dbReference type="PANTHER" id="PTHR36838">
    <property type="entry name" value="AUXIN EFFLUX CARRIER FAMILY PROTEIN"/>
    <property type="match status" value="1"/>
</dbReference>
<feature type="transmembrane region" description="Helical" evidence="8">
    <location>
        <begin position="100"/>
        <end position="116"/>
    </location>
</feature>
<feature type="transmembrane region" description="Helical" evidence="8">
    <location>
        <begin position="122"/>
        <end position="143"/>
    </location>
</feature>
<accession>A0AAX2J7P7</accession>
<dbReference type="EMBL" id="LS483487">
    <property type="protein sequence ID" value="SQI99682.1"/>
    <property type="molecule type" value="Genomic_DNA"/>
</dbReference>
<keyword evidence="3" id="KW-0813">Transport</keyword>
<evidence type="ECO:0000256" key="5">
    <source>
        <dbReference type="ARBA" id="ARBA00022692"/>
    </source>
</evidence>
<dbReference type="RefSeq" id="WP_106878570.1">
    <property type="nucleotide sequence ID" value="NZ_CP028105.1"/>
</dbReference>
<comment type="similarity">
    <text evidence="2">Belongs to the auxin efflux carrier (TC 2.A.69) family.</text>
</comment>
<feature type="transmembrane region" description="Helical" evidence="8">
    <location>
        <begin position="217"/>
        <end position="240"/>
    </location>
</feature>
<keyword evidence="6 8" id="KW-1133">Transmembrane helix</keyword>
<proteinExistence type="inferred from homology"/>
<dbReference type="GO" id="GO:0055085">
    <property type="term" value="P:transmembrane transport"/>
    <property type="evidence" value="ECO:0007669"/>
    <property type="project" value="InterPro"/>
</dbReference>
<feature type="transmembrane region" description="Helical" evidence="8">
    <location>
        <begin position="6"/>
        <end position="25"/>
    </location>
</feature>
<evidence type="ECO:0000256" key="1">
    <source>
        <dbReference type="ARBA" id="ARBA00004651"/>
    </source>
</evidence>
<evidence type="ECO:0000256" key="3">
    <source>
        <dbReference type="ARBA" id="ARBA00022448"/>
    </source>
</evidence>
<organism evidence="9 10">
    <name type="scientific">Fusobacterium ulcerans</name>
    <dbReference type="NCBI Taxonomy" id="861"/>
    <lineage>
        <taxon>Bacteria</taxon>
        <taxon>Fusobacteriati</taxon>
        <taxon>Fusobacteriota</taxon>
        <taxon>Fusobacteriia</taxon>
        <taxon>Fusobacteriales</taxon>
        <taxon>Fusobacteriaceae</taxon>
        <taxon>Fusobacterium</taxon>
    </lineage>
</organism>
<keyword evidence="7 8" id="KW-0472">Membrane</keyword>
<dbReference type="KEGG" id="ful:C4N20_08320"/>
<dbReference type="Pfam" id="PF03547">
    <property type="entry name" value="Mem_trans"/>
    <property type="match status" value="1"/>
</dbReference>
<feature type="transmembrane region" description="Helical" evidence="8">
    <location>
        <begin position="155"/>
        <end position="173"/>
    </location>
</feature>
<dbReference type="InterPro" id="IPR038770">
    <property type="entry name" value="Na+/solute_symporter_sf"/>
</dbReference>
<dbReference type="Proteomes" id="UP000249008">
    <property type="component" value="Chromosome 1"/>
</dbReference>
<dbReference type="InterPro" id="IPR004776">
    <property type="entry name" value="Mem_transp_PIN-like"/>
</dbReference>
<feature type="transmembrane region" description="Helical" evidence="8">
    <location>
        <begin position="280"/>
        <end position="302"/>
    </location>
</feature>
<evidence type="ECO:0000256" key="4">
    <source>
        <dbReference type="ARBA" id="ARBA00022475"/>
    </source>
</evidence>
<dbReference type="PANTHER" id="PTHR36838:SF1">
    <property type="entry name" value="SLR1864 PROTEIN"/>
    <property type="match status" value="1"/>
</dbReference>
<reference evidence="9 10" key="1">
    <citation type="submission" date="2018-06" db="EMBL/GenBank/DDBJ databases">
        <authorList>
            <consortium name="Pathogen Informatics"/>
            <person name="Doyle S."/>
        </authorList>
    </citation>
    <scope>NUCLEOTIDE SEQUENCE [LARGE SCALE GENOMIC DNA]</scope>
    <source>
        <strain evidence="9 10">NCTC12112</strain>
    </source>
</reference>
<name>A0AAX2J7P7_9FUSO</name>
<dbReference type="Gene3D" id="1.20.1530.20">
    <property type="match status" value="1"/>
</dbReference>
<evidence type="ECO:0000256" key="7">
    <source>
        <dbReference type="ARBA" id="ARBA00023136"/>
    </source>
</evidence>
<evidence type="ECO:0000256" key="8">
    <source>
        <dbReference type="SAM" id="Phobius"/>
    </source>
</evidence>
<feature type="transmembrane region" description="Helical" evidence="8">
    <location>
        <begin position="68"/>
        <end position="88"/>
    </location>
</feature>